<dbReference type="UniPathway" id="UPA01057">
    <property type="reaction ID" value="UER00900"/>
</dbReference>
<dbReference type="InterPro" id="IPR022485">
    <property type="entry name" value="SHCHC_synthase_MenH"/>
</dbReference>
<comment type="catalytic activity">
    <reaction evidence="3">
        <text>5-enolpyruvoyl-6-hydroxy-2-succinyl-cyclohex-3-ene-1-carboxylate = (1R,6R)-6-hydroxy-2-succinyl-cyclohexa-2,4-diene-1-carboxylate + pyruvate</text>
        <dbReference type="Rhea" id="RHEA:25597"/>
        <dbReference type="ChEBI" id="CHEBI:15361"/>
        <dbReference type="ChEBI" id="CHEBI:58689"/>
        <dbReference type="ChEBI" id="CHEBI:58818"/>
        <dbReference type="EC" id="4.2.99.20"/>
    </reaction>
</comment>
<dbReference type="EMBL" id="CP007268">
    <property type="protein sequence ID" value="AHK78328.1"/>
    <property type="molecule type" value="Genomic_DNA"/>
</dbReference>
<comment type="pathway">
    <text evidence="3">Quinol/quinone metabolism; 1,4-dihydroxy-2-naphthoate biosynthesis; 1,4-dihydroxy-2-naphthoate from chorismate: step 3/7.</text>
</comment>
<organism evidence="5 6">
    <name type="scientific">Ectothiorhodospira haloalkaliphila</name>
    <dbReference type="NCBI Taxonomy" id="421628"/>
    <lineage>
        <taxon>Bacteria</taxon>
        <taxon>Pseudomonadati</taxon>
        <taxon>Pseudomonadota</taxon>
        <taxon>Gammaproteobacteria</taxon>
        <taxon>Chromatiales</taxon>
        <taxon>Ectothiorhodospiraceae</taxon>
        <taxon>Ectothiorhodospira</taxon>
    </lineage>
</organism>
<comment type="pathway">
    <text evidence="3">Quinol/quinone metabolism; menaquinone biosynthesis.</text>
</comment>
<feature type="domain" description="AB hydrolase-1" evidence="4">
    <location>
        <begin position="5"/>
        <end position="236"/>
    </location>
</feature>
<dbReference type="OrthoDB" id="149912at2"/>
<dbReference type="PANTHER" id="PTHR42916:SF1">
    <property type="entry name" value="PROTEIN PHYLLO, CHLOROPLASTIC"/>
    <property type="match status" value="1"/>
</dbReference>
<dbReference type="GO" id="GO:0070205">
    <property type="term" value="F:2-succinyl-6-hydroxy-2,4-cyclohexadiene-1-carboxylate synthase activity"/>
    <property type="evidence" value="ECO:0007669"/>
    <property type="project" value="UniProtKB-UniRule"/>
</dbReference>
<evidence type="ECO:0000259" key="4">
    <source>
        <dbReference type="Pfam" id="PF00561"/>
    </source>
</evidence>
<proteinExistence type="inferred from homology"/>
<dbReference type="PATRIC" id="fig|1354791.3.peg.1015"/>
<dbReference type="Proteomes" id="UP000019442">
    <property type="component" value="Chromosome"/>
</dbReference>
<dbReference type="KEGG" id="hhc:M911_03115"/>
<comment type="function">
    <text evidence="3">Catalyzes a proton abstraction reaction that results in 2,5-elimination of pyruvate from 2-succinyl-5-enolpyruvyl-6-hydroxy-3-cyclohexene-1-carboxylate (SEPHCHC) and the formation of 2-succinyl-6-hydroxy-2,4-cyclohexadiene-1-carboxylate (SHCHC).</text>
</comment>
<comment type="similarity">
    <text evidence="3">Belongs to the AB hydrolase superfamily. MenH family.</text>
</comment>
<gene>
    <name evidence="3" type="primary">menH</name>
    <name evidence="5" type="ORF">M911_03115</name>
</gene>
<keyword evidence="1 3" id="KW-0474">Menaquinone biosynthesis</keyword>
<dbReference type="HOGENOM" id="CLU_020336_38_1_6"/>
<evidence type="ECO:0000313" key="5">
    <source>
        <dbReference type="EMBL" id="AHK78328.1"/>
    </source>
</evidence>
<dbReference type="Pfam" id="PF00561">
    <property type="entry name" value="Abhydrolase_1"/>
    <property type="match status" value="1"/>
</dbReference>
<dbReference type="EC" id="4.2.99.20" evidence="3"/>
<dbReference type="NCBIfam" id="TIGR03695">
    <property type="entry name" value="menH_SHCHC"/>
    <property type="match status" value="1"/>
</dbReference>
<dbReference type="InterPro" id="IPR000073">
    <property type="entry name" value="AB_hydrolase_1"/>
</dbReference>
<protein>
    <recommendedName>
        <fullName evidence="3">Putative 2-succinyl-6-hydroxy-2,4-cyclohexadiene-1-carboxylate synthase</fullName>
        <shortName evidence="3">SHCHC synthase</shortName>
        <ecNumber evidence="3">4.2.99.20</ecNumber>
    </recommendedName>
</protein>
<dbReference type="AlphaFoldDB" id="W8KGM5"/>
<keyword evidence="2 3" id="KW-0456">Lyase</keyword>
<evidence type="ECO:0000256" key="1">
    <source>
        <dbReference type="ARBA" id="ARBA00022428"/>
    </source>
</evidence>
<dbReference type="GO" id="GO:0009234">
    <property type="term" value="P:menaquinone biosynthetic process"/>
    <property type="evidence" value="ECO:0007669"/>
    <property type="project" value="UniProtKB-UniRule"/>
</dbReference>
<dbReference type="HAMAP" id="MF_01660">
    <property type="entry name" value="MenH"/>
    <property type="match status" value="1"/>
</dbReference>
<dbReference type="Gene3D" id="3.40.50.1820">
    <property type="entry name" value="alpha/beta hydrolase"/>
    <property type="match status" value="1"/>
</dbReference>
<reference evidence="6" key="2">
    <citation type="submission" date="2014-02" db="EMBL/GenBank/DDBJ databases">
        <title>Draft Genome Sequence of extremely halophilic bacteria Halorhodospira halochloris.</title>
        <authorList>
            <person name="Singh K.S."/>
        </authorList>
    </citation>
    <scope>NUCLEOTIDE SEQUENCE [LARGE SCALE GENOMIC DNA]</scope>
    <source>
        <strain evidence="6">A</strain>
    </source>
</reference>
<evidence type="ECO:0000313" key="6">
    <source>
        <dbReference type="Proteomes" id="UP000019442"/>
    </source>
</evidence>
<dbReference type="RefSeq" id="WP_025280681.1">
    <property type="nucleotide sequence ID" value="NZ_CP007268.1"/>
</dbReference>
<dbReference type="UniPathway" id="UPA00079"/>
<dbReference type="PANTHER" id="PTHR42916">
    <property type="entry name" value="2-SUCCINYL-5-ENOLPYRUVYL-6-HYDROXY-3-CYCLOHEXENE-1-CARBOXYLATE SYNTHASE"/>
    <property type="match status" value="1"/>
</dbReference>
<evidence type="ECO:0000256" key="3">
    <source>
        <dbReference type="HAMAP-Rule" id="MF_01660"/>
    </source>
</evidence>
<comment type="subunit">
    <text evidence="3">Monomer.</text>
</comment>
<reference evidence="5 6" key="1">
    <citation type="journal article" date="2014" name="J Genomics">
        <title>Draft Genome Sequence of the Extremely Halophilic Phototrophic Purple Sulfur Bacterium Halorhodospira halochloris.</title>
        <authorList>
            <person name="Singh K.S."/>
            <person name="Kirksey J."/>
            <person name="Hoff W.D."/>
            <person name="Deole R."/>
        </authorList>
    </citation>
    <scope>NUCLEOTIDE SEQUENCE [LARGE SCALE GENOMIC DNA]</scope>
    <source>
        <strain evidence="5 6">A</strain>
    </source>
</reference>
<dbReference type="SUPFAM" id="SSF53474">
    <property type="entry name" value="alpha/beta-Hydrolases"/>
    <property type="match status" value="1"/>
</dbReference>
<accession>W8KGM5</accession>
<sequence length="261" mass="28409">MSAFTLVLLHGFMGRGDDWKALISHLPAGVQCIAPDLPGHGDAPLDPIGSNPPFGAYCEQVWTGLHAQLPERFALAGYSMGGRIAAWLAARHPERVTALVLEGAHPGLSSAADRQARLDNDETWARRLEQGPWPDVLDAWYRQPVFASLDNARRRAFIQARAPQDPQRLAHALRAASLGHQPSLIPGVAGLDIPRTFIAGGQDEKFTFLGERWARDCPGLELVKLDGLGHNCHAEAPETVARIIHRTCCGQQNVTKSIHSP</sequence>
<keyword evidence="6" id="KW-1185">Reference proteome</keyword>
<name>W8KGM5_9GAMM</name>
<evidence type="ECO:0000256" key="2">
    <source>
        <dbReference type="ARBA" id="ARBA00023239"/>
    </source>
</evidence>
<dbReference type="PRINTS" id="PR00111">
    <property type="entry name" value="ABHYDROLASE"/>
</dbReference>
<dbReference type="InterPro" id="IPR029058">
    <property type="entry name" value="AB_hydrolase_fold"/>
</dbReference>